<feature type="domain" description="EngC GTPase" evidence="11">
    <location>
        <begin position="75"/>
        <end position="225"/>
    </location>
</feature>
<dbReference type="PROSITE" id="PS51721">
    <property type="entry name" value="G_CP"/>
    <property type="match status" value="1"/>
</dbReference>
<comment type="function">
    <text evidence="10">One of several proteins that assist in the late maturation steps of the functional core of the 30S ribosomal subunit. Helps release RbfA from mature subunits. May play a role in the assembly of ribosomal proteins into the subunit. Circularly permuted GTPase that catalyzes slow GTP hydrolysis, GTPase activity is stimulated by the 30S ribosomal subunit.</text>
</comment>
<keyword evidence="9 10" id="KW-0342">GTP-binding</keyword>
<keyword evidence="14" id="KW-1185">Reference proteome</keyword>
<sequence length="298" mass="34238">MSWKKAVVTRFHSNMVTAMDIDSGERFECMLRGKFKQQKIRPIVGDYIEYSSDNDNLKVENILPQKNRLYRPNIANVDQVVLVTTLKDPEVDLLIVDKFLIQAEKEKLDVLIIVNKVDLLNTDEEKFKLEKFINTYSEMYDVITTSKFSMENINLIKDNLKNKISTMAGMSGVGKSSLLNIINKDLSLKTGEISDKLKRGKHTTTFTELLYLDFGGFIADTPGFANLELLGFDTNSLKDFFPEFDVLSAYCAFSNCAHINEPDCEIKRCVDSGEISKSRYNNYLHIYSEISKRRDKKW</sequence>
<evidence type="ECO:0000256" key="4">
    <source>
        <dbReference type="ARBA" id="ARBA00022730"/>
    </source>
</evidence>
<feature type="binding site" evidence="10">
    <location>
        <begin position="169"/>
        <end position="177"/>
    </location>
    <ligand>
        <name>GTP</name>
        <dbReference type="ChEBI" id="CHEBI:37565"/>
    </ligand>
</feature>
<dbReference type="PROSITE" id="PS50936">
    <property type="entry name" value="ENGC_GTPASE"/>
    <property type="match status" value="1"/>
</dbReference>
<protein>
    <recommendedName>
        <fullName evidence="10">Small ribosomal subunit biogenesis GTPase RsgA</fullName>
        <ecNumber evidence="10">3.6.1.-</ecNumber>
    </recommendedName>
</protein>
<evidence type="ECO:0000256" key="8">
    <source>
        <dbReference type="ARBA" id="ARBA00022884"/>
    </source>
</evidence>
<dbReference type="InterPro" id="IPR030378">
    <property type="entry name" value="G_CP_dom"/>
</dbReference>
<name>A0AA45HJX1_9BACT</name>
<dbReference type="GO" id="GO:0005737">
    <property type="term" value="C:cytoplasm"/>
    <property type="evidence" value="ECO:0007669"/>
    <property type="project" value="UniProtKB-SubCell"/>
</dbReference>
<dbReference type="EMBL" id="QGGI01000001">
    <property type="protein sequence ID" value="PWJ96689.1"/>
    <property type="molecule type" value="Genomic_DNA"/>
</dbReference>
<dbReference type="AlphaFoldDB" id="A0AA45HJX1"/>
<comment type="subunit">
    <text evidence="10">Monomer. Associates with 30S ribosomal subunit, binds 16S rRNA.</text>
</comment>
<dbReference type="GO" id="GO:0042274">
    <property type="term" value="P:ribosomal small subunit biogenesis"/>
    <property type="evidence" value="ECO:0007669"/>
    <property type="project" value="UniProtKB-UniRule"/>
</dbReference>
<dbReference type="GO" id="GO:0005525">
    <property type="term" value="F:GTP binding"/>
    <property type="evidence" value="ECO:0007669"/>
    <property type="project" value="UniProtKB-UniRule"/>
</dbReference>
<comment type="subcellular location">
    <subcellularLocation>
        <location evidence="10">Cytoplasm</location>
    </subcellularLocation>
</comment>
<keyword evidence="8 10" id="KW-0694">RNA-binding</keyword>
<feature type="domain" description="CP-type G" evidence="12">
    <location>
        <begin position="66"/>
        <end position="227"/>
    </location>
</feature>
<dbReference type="SUPFAM" id="SSF50249">
    <property type="entry name" value="Nucleic acid-binding proteins"/>
    <property type="match status" value="1"/>
</dbReference>
<dbReference type="EC" id="3.6.1.-" evidence="10"/>
<feature type="binding site" evidence="10">
    <location>
        <position position="251"/>
    </location>
    <ligand>
        <name>Zn(2+)</name>
        <dbReference type="ChEBI" id="CHEBI:29105"/>
    </ligand>
</feature>
<accession>A0AA45HJX1</accession>
<dbReference type="Gene3D" id="2.40.50.140">
    <property type="entry name" value="Nucleic acid-binding proteins"/>
    <property type="match status" value="1"/>
</dbReference>
<comment type="cofactor">
    <cofactor evidence="10">
        <name>Zn(2+)</name>
        <dbReference type="ChEBI" id="CHEBI:29105"/>
    </cofactor>
    <text evidence="10">Binds 1 zinc ion per subunit.</text>
</comment>
<evidence type="ECO:0000256" key="7">
    <source>
        <dbReference type="ARBA" id="ARBA00022833"/>
    </source>
</evidence>
<evidence type="ECO:0000259" key="12">
    <source>
        <dbReference type="PROSITE" id="PS51721"/>
    </source>
</evidence>
<comment type="caution">
    <text evidence="13">The sequence shown here is derived from an EMBL/GenBank/DDBJ whole genome shotgun (WGS) entry which is preliminary data.</text>
</comment>
<dbReference type="Pfam" id="PF03193">
    <property type="entry name" value="RsgA_GTPase"/>
    <property type="match status" value="1"/>
</dbReference>
<comment type="similarity">
    <text evidence="10">Belongs to the TRAFAC class YlqF/YawG GTPase family. RsgA subfamily.</text>
</comment>
<dbReference type="InterPro" id="IPR027417">
    <property type="entry name" value="P-loop_NTPase"/>
</dbReference>
<keyword evidence="7 10" id="KW-0862">Zinc</keyword>
<keyword evidence="3 10" id="KW-0479">Metal-binding</keyword>
<evidence type="ECO:0000259" key="11">
    <source>
        <dbReference type="PROSITE" id="PS50936"/>
    </source>
</evidence>
<feature type="binding site" evidence="10">
    <location>
        <position position="264"/>
    </location>
    <ligand>
        <name>Zn(2+)</name>
        <dbReference type="ChEBI" id="CHEBI:29105"/>
    </ligand>
</feature>
<dbReference type="CDD" id="cd01854">
    <property type="entry name" value="YjeQ_EngC"/>
    <property type="match status" value="1"/>
</dbReference>
<dbReference type="InterPro" id="IPR031944">
    <property type="entry name" value="RsgA_N"/>
</dbReference>
<feature type="binding site" evidence="10">
    <location>
        <position position="256"/>
    </location>
    <ligand>
        <name>Zn(2+)</name>
        <dbReference type="ChEBI" id="CHEBI:29105"/>
    </ligand>
</feature>
<keyword evidence="5 10" id="KW-0547">Nucleotide-binding</keyword>
<evidence type="ECO:0000256" key="6">
    <source>
        <dbReference type="ARBA" id="ARBA00022801"/>
    </source>
</evidence>
<keyword evidence="6 10" id="KW-0378">Hydrolase</keyword>
<dbReference type="HAMAP" id="MF_01820">
    <property type="entry name" value="GTPase_RsgA"/>
    <property type="match status" value="1"/>
</dbReference>
<keyword evidence="1 10" id="KW-0963">Cytoplasm</keyword>
<keyword evidence="4 10" id="KW-0699">rRNA-binding</keyword>
<evidence type="ECO:0000256" key="10">
    <source>
        <dbReference type="HAMAP-Rule" id="MF_01820"/>
    </source>
</evidence>
<organism evidence="13 14">
    <name type="scientific">Oceanotoga teriensis</name>
    <dbReference type="NCBI Taxonomy" id="515440"/>
    <lineage>
        <taxon>Bacteria</taxon>
        <taxon>Thermotogati</taxon>
        <taxon>Thermotogota</taxon>
        <taxon>Thermotogae</taxon>
        <taxon>Petrotogales</taxon>
        <taxon>Petrotogaceae</taxon>
        <taxon>Oceanotoga</taxon>
    </lineage>
</organism>
<dbReference type="GO" id="GO:0003924">
    <property type="term" value="F:GTPase activity"/>
    <property type="evidence" value="ECO:0007669"/>
    <property type="project" value="UniProtKB-UniRule"/>
</dbReference>
<dbReference type="SUPFAM" id="SSF52540">
    <property type="entry name" value="P-loop containing nucleoside triphosphate hydrolases"/>
    <property type="match status" value="1"/>
</dbReference>
<reference evidence="13 14" key="1">
    <citation type="submission" date="2018-05" db="EMBL/GenBank/DDBJ databases">
        <title>Genomic Encyclopedia of Type Strains, Phase IV (KMG-IV): sequencing the most valuable type-strain genomes for metagenomic binning, comparative biology and taxonomic classification.</title>
        <authorList>
            <person name="Goeker M."/>
        </authorList>
    </citation>
    <scope>NUCLEOTIDE SEQUENCE [LARGE SCALE GENOMIC DNA]</scope>
    <source>
        <strain evidence="13 14">DSM 24906</strain>
    </source>
</reference>
<evidence type="ECO:0000256" key="1">
    <source>
        <dbReference type="ARBA" id="ARBA00022490"/>
    </source>
</evidence>
<dbReference type="Gene3D" id="1.10.40.50">
    <property type="entry name" value="Probable gtpase engc, domain 3"/>
    <property type="match status" value="1"/>
</dbReference>
<evidence type="ECO:0000256" key="2">
    <source>
        <dbReference type="ARBA" id="ARBA00022517"/>
    </source>
</evidence>
<dbReference type="PANTHER" id="PTHR32120">
    <property type="entry name" value="SMALL RIBOSOMAL SUBUNIT BIOGENESIS GTPASE RSGA"/>
    <property type="match status" value="1"/>
</dbReference>
<feature type="binding site" evidence="10">
    <location>
        <position position="258"/>
    </location>
    <ligand>
        <name>Zn(2+)</name>
        <dbReference type="ChEBI" id="CHEBI:29105"/>
    </ligand>
</feature>
<dbReference type="GO" id="GO:0019843">
    <property type="term" value="F:rRNA binding"/>
    <property type="evidence" value="ECO:0007669"/>
    <property type="project" value="UniProtKB-KW"/>
</dbReference>
<evidence type="ECO:0000256" key="5">
    <source>
        <dbReference type="ARBA" id="ARBA00022741"/>
    </source>
</evidence>
<dbReference type="GO" id="GO:0046872">
    <property type="term" value="F:metal ion binding"/>
    <property type="evidence" value="ECO:0007669"/>
    <property type="project" value="UniProtKB-KW"/>
</dbReference>
<gene>
    <name evidence="10" type="primary">rsgA</name>
    <name evidence="13" type="ORF">C7380_101264</name>
</gene>
<dbReference type="Proteomes" id="UP000245921">
    <property type="component" value="Unassembled WGS sequence"/>
</dbReference>
<evidence type="ECO:0000313" key="13">
    <source>
        <dbReference type="EMBL" id="PWJ96689.1"/>
    </source>
</evidence>
<dbReference type="NCBIfam" id="TIGR00157">
    <property type="entry name" value="ribosome small subunit-dependent GTPase A"/>
    <property type="match status" value="1"/>
</dbReference>
<dbReference type="InterPro" id="IPR004881">
    <property type="entry name" value="Ribosome_biogen_GTPase_RsgA"/>
</dbReference>
<dbReference type="Pfam" id="PF16745">
    <property type="entry name" value="RsgA_N"/>
    <property type="match status" value="1"/>
</dbReference>
<dbReference type="PANTHER" id="PTHR32120:SF11">
    <property type="entry name" value="SMALL RIBOSOMAL SUBUNIT BIOGENESIS GTPASE RSGA 1, MITOCHONDRIAL-RELATED"/>
    <property type="match status" value="1"/>
</dbReference>
<dbReference type="RefSeq" id="WP_109603676.1">
    <property type="nucleotide sequence ID" value="NZ_JAMHJO010000001.1"/>
</dbReference>
<feature type="binding site" evidence="10">
    <location>
        <begin position="115"/>
        <end position="118"/>
    </location>
    <ligand>
        <name>GTP</name>
        <dbReference type="ChEBI" id="CHEBI:37565"/>
    </ligand>
</feature>
<evidence type="ECO:0000256" key="9">
    <source>
        <dbReference type="ARBA" id="ARBA00023134"/>
    </source>
</evidence>
<dbReference type="InterPro" id="IPR010914">
    <property type="entry name" value="RsgA_GTPase_dom"/>
</dbReference>
<evidence type="ECO:0000256" key="3">
    <source>
        <dbReference type="ARBA" id="ARBA00022723"/>
    </source>
</evidence>
<dbReference type="InterPro" id="IPR012340">
    <property type="entry name" value="NA-bd_OB-fold"/>
</dbReference>
<evidence type="ECO:0000313" key="14">
    <source>
        <dbReference type="Proteomes" id="UP000245921"/>
    </source>
</evidence>
<dbReference type="Gene3D" id="3.40.50.300">
    <property type="entry name" value="P-loop containing nucleotide triphosphate hydrolases"/>
    <property type="match status" value="1"/>
</dbReference>
<proteinExistence type="inferred from homology"/>
<keyword evidence="2 10" id="KW-0690">Ribosome biogenesis</keyword>